<accession>B4RR04</accession>
<dbReference type="AlphaFoldDB" id="B4RR04"/>
<proteinExistence type="predicted"/>
<sequence>MYESGVKSNCIFHPVGQKYQNSNQAVRIPFSAVSFAAK</sequence>
<name>B4RR04_NEIG2</name>
<dbReference type="EMBL" id="CP001050">
    <property type="protein sequence ID" value="ACF31062.1"/>
    <property type="molecule type" value="Genomic_DNA"/>
</dbReference>
<protein>
    <submittedName>
        <fullName evidence="1">Uncharacterized protein</fullName>
    </submittedName>
</protein>
<evidence type="ECO:0000313" key="2">
    <source>
        <dbReference type="Proteomes" id="UP000002564"/>
    </source>
</evidence>
<dbReference type="KEGG" id="ngk:NGK_2462"/>
<evidence type="ECO:0000313" key="1">
    <source>
        <dbReference type="EMBL" id="ACF31062.1"/>
    </source>
</evidence>
<gene>
    <name evidence="1" type="ordered locus">NGK_2462</name>
</gene>
<dbReference type="Proteomes" id="UP000002564">
    <property type="component" value="Chromosome"/>
</dbReference>
<reference evidence="1 2" key="1">
    <citation type="journal article" date="2008" name="J. Bacteriol.">
        <title>Complete genome sequence of Neisseria gonorrhoeae NCCP11945.</title>
        <authorList>
            <person name="Chung G.T."/>
            <person name="Yoo J.S."/>
            <person name="Oh H.B."/>
            <person name="Lee Y.S."/>
            <person name="Cha S.H."/>
            <person name="Kim S.J."/>
            <person name="Yoo C.K."/>
        </authorList>
    </citation>
    <scope>NUCLEOTIDE SEQUENCE [LARGE SCALE GENOMIC DNA]</scope>
    <source>
        <strain evidence="1 2">NCCP11945</strain>
    </source>
</reference>
<organism evidence="1 2">
    <name type="scientific">Neisseria gonorrhoeae (strain NCCP11945)</name>
    <dbReference type="NCBI Taxonomy" id="521006"/>
    <lineage>
        <taxon>Bacteria</taxon>
        <taxon>Pseudomonadati</taxon>
        <taxon>Pseudomonadota</taxon>
        <taxon>Betaproteobacteria</taxon>
        <taxon>Neisseriales</taxon>
        <taxon>Neisseriaceae</taxon>
        <taxon>Neisseria</taxon>
    </lineage>
</organism>
<dbReference type="HOGENOM" id="CLU_3330585_0_0_4"/>